<gene>
    <name evidence="3" type="primary">ptlH</name>
    <name evidence="4" type="ORF">EAI93_08710</name>
    <name evidence="3" type="ORF">ERS852456_00239</name>
</gene>
<dbReference type="PANTHER" id="PTHR30486">
    <property type="entry name" value="TWITCHING MOTILITY PROTEIN PILT"/>
    <property type="match status" value="1"/>
</dbReference>
<dbReference type="GeneID" id="97327853"/>
<dbReference type="Pfam" id="PF00437">
    <property type="entry name" value="T2SSE"/>
    <property type="match status" value="1"/>
</dbReference>
<dbReference type="InterPro" id="IPR050921">
    <property type="entry name" value="T4SS_GSP_E_ATPase"/>
</dbReference>
<dbReference type="InterPro" id="IPR001482">
    <property type="entry name" value="T2SS/T4SS_dom"/>
</dbReference>
<comment type="similarity">
    <text evidence="1">Belongs to the GSP E family.</text>
</comment>
<dbReference type="Gene3D" id="3.40.50.300">
    <property type="entry name" value="P-loop containing nucleotide triphosphate hydrolases"/>
    <property type="match status" value="1"/>
</dbReference>
<organism evidence="3 5">
    <name type="scientific">[Ruminococcus] torques</name>
    <dbReference type="NCBI Taxonomy" id="33039"/>
    <lineage>
        <taxon>Bacteria</taxon>
        <taxon>Bacillati</taxon>
        <taxon>Bacillota</taxon>
        <taxon>Clostridia</taxon>
        <taxon>Lachnospirales</taxon>
        <taxon>Lachnospiraceae</taxon>
        <taxon>Mediterraneibacter</taxon>
    </lineage>
</organism>
<evidence type="ECO:0000313" key="3">
    <source>
        <dbReference type="EMBL" id="CUN56457.1"/>
    </source>
</evidence>
<protein>
    <submittedName>
        <fullName evidence="4">CpaF family protein</fullName>
    </submittedName>
    <submittedName>
        <fullName evidence="3">Pertussis toxin liberation protein H</fullName>
    </submittedName>
</protein>
<dbReference type="Proteomes" id="UP000095787">
    <property type="component" value="Unassembled WGS sequence"/>
</dbReference>
<reference evidence="3 5" key="1">
    <citation type="submission" date="2015-09" db="EMBL/GenBank/DDBJ databases">
        <authorList>
            <consortium name="Pathogen Informatics"/>
        </authorList>
    </citation>
    <scope>NUCLEOTIDE SEQUENCE [LARGE SCALE GENOMIC DNA]</scope>
    <source>
        <strain evidence="3 5">2789STDY5834841</strain>
    </source>
</reference>
<dbReference type="Gene3D" id="3.30.450.380">
    <property type="match status" value="1"/>
</dbReference>
<dbReference type="GO" id="GO:0016887">
    <property type="term" value="F:ATP hydrolysis activity"/>
    <property type="evidence" value="ECO:0007669"/>
    <property type="project" value="InterPro"/>
</dbReference>
<evidence type="ECO:0000313" key="4">
    <source>
        <dbReference type="EMBL" id="RYS79336.1"/>
    </source>
</evidence>
<feature type="domain" description="Bacterial type II secretion system protein E" evidence="2">
    <location>
        <begin position="64"/>
        <end position="376"/>
    </location>
</feature>
<dbReference type="PANTHER" id="PTHR30486:SF6">
    <property type="entry name" value="TYPE IV PILUS RETRACTATION ATPASE PILT"/>
    <property type="match status" value="1"/>
</dbReference>
<dbReference type="SUPFAM" id="SSF52540">
    <property type="entry name" value="P-loop containing nucleoside triphosphate hydrolases"/>
    <property type="match status" value="1"/>
</dbReference>
<dbReference type="CDD" id="cd01130">
    <property type="entry name" value="VirB11-like_ATPase"/>
    <property type="match status" value="1"/>
</dbReference>
<evidence type="ECO:0000313" key="5">
    <source>
        <dbReference type="Proteomes" id="UP000095787"/>
    </source>
</evidence>
<evidence type="ECO:0000259" key="2">
    <source>
        <dbReference type="Pfam" id="PF00437"/>
    </source>
</evidence>
<sequence>MISAELMYEKVMHRMDMTKETKEEELQEIIRTVLEDESKKEFIPLSEKIRLSRELFNAFRRLDILQDLIEDDSITEIMVNGTENIFYEKEGKLYRTNRHFFSESRLCDVIQQIVGEANRYVNETSPIVDARLADGSRVNVVLKPVAVNGPIMTIRKFPSKAIKMNDLIKMGSLTKEAAEFIRKIVRSKYNIFVSGGTGAGKTTFLNAMSDFIPKEERIITIEDNAELQIQGVENLVRLEAREANLEGEGAVTIRDLIKSALRMRPDRIIVGEVRGEETVDMISSAMLNGHSGSMSTGHANNPKDMLHRIETMMMMGIDLPLQAIQRQVASALDIIIHLGRIRDKTRKVLMIEEILGYEDGKIQTKTLYEFKEVGTENEKVKGSIMKVAELENTGKLVAAGY</sequence>
<dbReference type="AlphaFoldDB" id="A0A173Y039"/>
<dbReference type="EMBL" id="RCYR01000015">
    <property type="protein sequence ID" value="RYS79336.1"/>
    <property type="molecule type" value="Genomic_DNA"/>
</dbReference>
<proteinExistence type="inferred from homology"/>
<accession>A0A173Y039</accession>
<evidence type="ECO:0000313" key="6">
    <source>
        <dbReference type="Proteomes" id="UP000292665"/>
    </source>
</evidence>
<name>A0A173Y039_9FIRM</name>
<dbReference type="EMBL" id="CYZO01000002">
    <property type="protein sequence ID" value="CUN56457.1"/>
    <property type="molecule type" value="Genomic_DNA"/>
</dbReference>
<reference evidence="4 6" key="2">
    <citation type="journal article" date="2019" name="Science, e1252229">
        <title>Invertible promoters mediate bacterial phase variation, antibiotic resistance, and host adaptation in the gut.</title>
        <authorList>
            <person name="Jiang X."/>
            <person name="Hall A.B."/>
            <person name="Arthur T.D."/>
            <person name="Plichta D.R."/>
            <person name="Covington C.T."/>
            <person name="Poyet M."/>
            <person name="Crothers J."/>
            <person name="Moses P.L."/>
            <person name="Tolonen A.C."/>
            <person name="Vlamakis H."/>
            <person name="Alm E.J."/>
            <person name="Xavier R.J."/>
        </authorList>
    </citation>
    <scope>NUCLEOTIDE SEQUENCE [LARGE SCALE GENOMIC DNA]</scope>
    <source>
        <strain evidence="4">Aa_0143</strain>
        <strain evidence="6">aa_0143</strain>
    </source>
</reference>
<dbReference type="InterPro" id="IPR027417">
    <property type="entry name" value="P-loop_NTPase"/>
</dbReference>
<dbReference type="RefSeq" id="WP_004847694.1">
    <property type="nucleotide sequence ID" value="NZ_CATXVX010000013.1"/>
</dbReference>
<dbReference type="Proteomes" id="UP000292665">
    <property type="component" value="Unassembled WGS sequence"/>
</dbReference>
<evidence type="ECO:0000256" key="1">
    <source>
        <dbReference type="ARBA" id="ARBA00006611"/>
    </source>
</evidence>